<dbReference type="RefSeq" id="WP_029909017.1">
    <property type="nucleotide sequence ID" value="NZ_AP020335.1"/>
</dbReference>
<dbReference type="PANTHER" id="PTHR38101:SF1">
    <property type="entry name" value="UPF0307 PROTEIN YJGA"/>
    <property type="match status" value="1"/>
</dbReference>
<dbReference type="NCBIfam" id="NF003593">
    <property type="entry name" value="PRK05255.1-1"/>
    <property type="match status" value="1"/>
</dbReference>
<dbReference type="GO" id="GO:1902626">
    <property type="term" value="P:assembly of large subunit precursor of preribosome"/>
    <property type="evidence" value="ECO:0007669"/>
    <property type="project" value="UniProtKB-UniRule"/>
</dbReference>
<evidence type="ECO:0000256" key="2">
    <source>
        <dbReference type="ARBA" id="ARBA00022517"/>
    </source>
</evidence>
<organism evidence="8 9">
    <name type="scientific">Hydrogenovibrio marinus</name>
    <dbReference type="NCBI Taxonomy" id="28885"/>
    <lineage>
        <taxon>Bacteria</taxon>
        <taxon>Pseudomonadati</taxon>
        <taxon>Pseudomonadota</taxon>
        <taxon>Gammaproteobacteria</taxon>
        <taxon>Thiotrichales</taxon>
        <taxon>Piscirickettsiaceae</taxon>
        <taxon>Hydrogenovibrio</taxon>
    </lineage>
</organism>
<dbReference type="HAMAP" id="MF_00765">
    <property type="entry name" value="DarP"/>
    <property type="match status" value="1"/>
</dbReference>
<dbReference type="GO" id="GO:0005829">
    <property type="term" value="C:cytosol"/>
    <property type="evidence" value="ECO:0007669"/>
    <property type="project" value="TreeGrafter"/>
</dbReference>
<dbReference type="PANTHER" id="PTHR38101">
    <property type="entry name" value="UPF0307 PROTEIN YJGA"/>
    <property type="match status" value="1"/>
</dbReference>
<comment type="function">
    <text evidence="5">Member of a network of 50S ribosomal subunit biogenesis factors which assembles along the 30S-50S interface, preventing incorrect 23S rRNA structures from forming. Promotes peptidyl transferase center (PTC) maturation.</text>
</comment>
<feature type="coiled-coil region" evidence="6">
    <location>
        <begin position="88"/>
        <end position="115"/>
    </location>
</feature>
<dbReference type="Gene3D" id="1.10.60.30">
    <property type="entry name" value="PSPTO4464-like domains"/>
    <property type="match status" value="2"/>
</dbReference>
<dbReference type="InterPro" id="IPR023153">
    <property type="entry name" value="DarP_sf"/>
</dbReference>
<evidence type="ECO:0000256" key="6">
    <source>
        <dbReference type="SAM" id="Coils"/>
    </source>
</evidence>
<gene>
    <name evidence="5" type="primary">darP</name>
    <name evidence="8" type="ORF">EI16_02385</name>
</gene>
<keyword evidence="9" id="KW-1185">Reference proteome</keyword>
<comment type="subcellular location">
    <subcellularLocation>
        <location evidence="5">Cytoplasm</location>
    </subcellularLocation>
    <text evidence="5">Associates with late stage pre-50S ribosomal subunits.</text>
</comment>
<dbReference type="FunFam" id="1.10.60.30:FF:000002">
    <property type="entry name" value="UPF0307 protein YjgA"/>
    <property type="match status" value="1"/>
</dbReference>
<proteinExistence type="inferred from homology"/>
<dbReference type="CDD" id="cd16331">
    <property type="entry name" value="YjgA-like"/>
    <property type="match status" value="1"/>
</dbReference>
<dbReference type="EMBL" id="JMIU01000001">
    <property type="protein sequence ID" value="KDN95172.1"/>
    <property type="molecule type" value="Genomic_DNA"/>
</dbReference>
<sequence>MVRPRNVNRAKTPKEIPDWEQEEFESRTDIKKAAQAVTDLGEKLAELSESKIKSLGLTDELLNAILLLKRMDKGPALKRQKAFIGKLLRKNEDLIVEIKEKFQEEEQKAQQQNAHFHRLEKWRDRLVEEGDDALNEFLESYPQADRTILRQAIRNAQKEAEQNKPPKSSRAIFKYLRGLEW</sequence>
<reference evidence="8 9" key="1">
    <citation type="submission" date="2014-04" db="EMBL/GenBank/DDBJ databases">
        <title>Draft genome sequence of Hydrogenovibrio marinus MH-110, a model organism for aerobic H2 metabolism.</title>
        <authorList>
            <person name="Cha H.J."/>
            <person name="Jo B.H."/>
            <person name="Hwang B.H."/>
        </authorList>
    </citation>
    <scope>NUCLEOTIDE SEQUENCE [LARGE SCALE GENOMIC DNA]</scope>
    <source>
        <strain evidence="8 9">MH-110</strain>
    </source>
</reference>
<dbReference type="GO" id="GO:0019843">
    <property type="term" value="F:rRNA binding"/>
    <property type="evidence" value="ECO:0007669"/>
    <property type="project" value="UniProtKB-UniRule"/>
</dbReference>
<evidence type="ECO:0000313" key="8">
    <source>
        <dbReference type="EMBL" id="KDN95172.1"/>
    </source>
</evidence>
<name>A0A066ZNY2_HYDMR</name>
<feature type="region of interest" description="Disordered" evidence="7">
    <location>
        <begin position="1"/>
        <end position="23"/>
    </location>
</feature>
<keyword evidence="4 5" id="KW-0694">RNA-binding</keyword>
<evidence type="ECO:0000256" key="4">
    <source>
        <dbReference type="ARBA" id="ARBA00022884"/>
    </source>
</evidence>
<evidence type="ECO:0000256" key="5">
    <source>
        <dbReference type="HAMAP-Rule" id="MF_00765"/>
    </source>
</evidence>
<dbReference type="AlphaFoldDB" id="A0A066ZNY2"/>
<comment type="caution">
    <text evidence="8">The sequence shown here is derived from an EMBL/GenBank/DDBJ whole genome shotgun (WGS) entry which is preliminary data.</text>
</comment>
<protein>
    <recommendedName>
        <fullName evidence="5">Dual-action ribosomal maturation protein DarP</fullName>
    </recommendedName>
    <alternativeName>
        <fullName evidence="5">Large ribosomal subunit assembly factor DarP</fullName>
    </alternativeName>
</protein>
<dbReference type="STRING" id="28885.EI16_02385"/>
<dbReference type="GO" id="GO:0043022">
    <property type="term" value="F:ribosome binding"/>
    <property type="evidence" value="ECO:0007669"/>
    <property type="project" value="UniProtKB-UniRule"/>
</dbReference>
<evidence type="ECO:0000256" key="3">
    <source>
        <dbReference type="ARBA" id="ARBA00022730"/>
    </source>
</evidence>
<evidence type="ECO:0000256" key="1">
    <source>
        <dbReference type="ARBA" id="ARBA00022490"/>
    </source>
</evidence>
<dbReference type="InterPro" id="IPR006839">
    <property type="entry name" value="DarP"/>
</dbReference>
<dbReference type="SUPFAM" id="SSF158710">
    <property type="entry name" value="PSPTO4464-like"/>
    <property type="match status" value="1"/>
</dbReference>
<dbReference type="Proteomes" id="UP000027341">
    <property type="component" value="Unassembled WGS sequence"/>
</dbReference>
<accession>A0A066ZNY2</accession>
<evidence type="ECO:0000256" key="7">
    <source>
        <dbReference type="SAM" id="MobiDB-lite"/>
    </source>
</evidence>
<comment type="similarity">
    <text evidence="5">Belongs to the DarP family.</text>
</comment>
<evidence type="ECO:0000313" key="9">
    <source>
        <dbReference type="Proteomes" id="UP000027341"/>
    </source>
</evidence>
<dbReference type="Pfam" id="PF04751">
    <property type="entry name" value="DarP"/>
    <property type="match status" value="1"/>
</dbReference>
<keyword evidence="2 5" id="KW-0690">Ribosome biogenesis</keyword>
<keyword evidence="3 5" id="KW-0699">rRNA-binding</keyword>
<keyword evidence="1 5" id="KW-0963">Cytoplasm</keyword>
<keyword evidence="6" id="KW-0175">Coiled coil</keyword>
<dbReference type="PIRSF" id="PIRSF016183">
    <property type="entry name" value="UCP016183"/>
    <property type="match status" value="1"/>
</dbReference>